<feature type="region of interest" description="Disordered" evidence="8">
    <location>
        <begin position="152"/>
        <end position="229"/>
    </location>
</feature>
<dbReference type="PROSITE" id="PS50200">
    <property type="entry name" value="RA"/>
    <property type="match status" value="1"/>
</dbReference>
<feature type="domain" description="PH" evidence="9">
    <location>
        <begin position="396"/>
        <end position="505"/>
    </location>
</feature>
<feature type="compositionally biased region" description="Acidic residues" evidence="8">
    <location>
        <begin position="1"/>
        <end position="24"/>
    </location>
</feature>
<dbReference type="Pfam" id="PF00169">
    <property type="entry name" value="PH"/>
    <property type="match status" value="1"/>
</dbReference>
<evidence type="ECO:0000256" key="6">
    <source>
        <dbReference type="ARBA" id="ARBA00023212"/>
    </source>
</evidence>
<feature type="region of interest" description="Disordered" evidence="8">
    <location>
        <begin position="613"/>
        <end position="951"/>
    </location>
</feature>
<dbReference type="GO" id="GO:0005829">
    <property type="term" value="C:cytosol"/>
    <property type="evidence" value="ECO:0007669"/>
    <property type="project" value="UniProtKB-ARBA"/>
</dbReference>
<organism evidence="11 12">
    <name type="scientific">Eptatretus burgeri</name>
    <name type="common">Inshore hagfish</name>
    <dbReference type="NCBI Taxonomy" id="7764"/>
    <lineage>
        <taxon>Eukaryota</taxon>
        <taxon>Metazoa</taxon>
        <taxon>Chordata</taxon>
        <taxon>Craniata</taxon>
        <taxon>Vertebrata</taxon>
        <taxon>Cyclostomata</taxon>
        <taxon>Myxini</taxon>
        <taxon>Myxiniformes</taxon>
        <taxon>Myxinidae</taxon>
        <taxon>Eptatretinae</taxon>
        <taxon>Eptatretus</taxon>
    </lineage>
</organism>
<feature type="compositionally biased region" description="Pro residues" evidence="8">
    <location>
        <begin position="797"/>
        <end position="820"/>
    </location>
</feature>
<keyword evidence="6" id="KW-0206">Cytoskeleton</keyword>
<feature type="compositionally biased region" description="Low complexity" evidence="8">
    <location>
        <begin position="534"/>
        <end position="562"/>
    </location>
</feature>
<dbReference type="InterPro" id="IPR000159">
    <property type="entry name" value="RA_dom"/>
</dbReference>
<dbReference type="SMART" id="SM00233">
    <property type="entry name" value="PH"/>
    <property type="match status" value="1"/>
</dbReference>
<dbReference type="CDD" id="cd01259">
    <property type="entry name" value="PH_APBB1IP"/>
    <property type="match status" value="1"/>
</dbReference>
<dbReference type="Ensembl" id="ENSEBUT00000021451.1">
    <property type="protein sequence ID" value="ENSEBUP00000020875.1"/>
    <property type="gene ID" value="ENSEBUG00000012829.1"/>
</dbReference>
<protein>
    <submittedName>
        <fullName evidence="11">Ras association (RalGDS/AF-6) and pleckstrin homology domains 1</fullName>
    </submittedName>
</protein>
<dbReference type="PANTHER" id="PTHR11243">
    <property type="entry name" value="GROWTH FACTOR RECEPTOR-BOUND PROTEIN"/>
    <property type="match status" value="1"/>
</dbReference>
<feature type="compositionally biased region" description="Low complexity" evidence="8">
    <location>
        <begin position="1001"/>
        <end position="1018"/>
    </location>
</feature>
<evidence type="ECO:0000256" key="2">
    <source>
        <dbReference type="ARBA" id="ARBA00004245"/>
    </source>
</evidence>
<dbReference type="GO" id="GO:0005856">
    <property type="term" value="C:cytoskeleton"/>
    <property type="evidence" value="ECO:0007669"/>
    <property type="project" value="UniProtKB-SubCell"/>
</dbReference>
<feature type="compositionally biased region" description="Pro residues" evidence="8">
    <location>
        <begin position="899"/>
        <end position="911"/>
    </location>
</feature>
<feature type="region of interest" description="Disordered" evidence="8">
    <location>
        <begin position="112"/>
        <end position="132"/>
    </location>
</feature>
<dbReference type="InterPro" id="IPR001849">
    <property type="entry name" value="PH_domain"/>
</dbReference>
<dbReference type="SUPFAM" id="SSF54236">
    <property type="entry name" value="Ubiquitin-like"/>
    <property type="match status" value="1"/>
</dbReference>
<dbReference type="InterPro" id="IPR029071">
    <property type="entry name" value="Ubiquitin-like_domsf"/>
</dbReference>
<evidence type="ECO:0000256" key="4">
    <source>
        <dbReference type="ARBA" id="ARBA00022490"/>
    </source>
</evidence>
<evidence type="ECO:0000256" key="8">
    <source>
        <dbReference type="SAM" id="MobiDB-lite"/>
    </source>
</evidence>
<feature type="compositionally biased region" description="Basic and acidic residues" evidence="8">
    <location>
        <begin position="1132"/>
        <end position="1143"/>
    </location>
</feature>
<dbReference type="AlphaFoldDB" id="A0A8C4QUR0"/>
<dbReference type="InterPro" id="IPR039665">
    <property type="entry name" value="PH_APBB1IP"/>
</dbReference>
<feature type="compositionally biased region" description="Basic residues" evidence="8">
    <location>
        <begin position="1075"/>
        <end position="1086"/>
    </location>
</feature>
<accession>A0A8C4QUR0</accession>
<reference evidence="11" key="1">
    <citation type="submission" date="2025-05" db="UniProtKB">
        <authorList>
            <consortium name="Ensembl"/>
        </authorList>
    </citation>
    <scope>IDENTIFICATION</scope>
</reference>
<feature type="region of interest" description="Disordered" evidence="8">
    <location>
        <begin position="1"/>
        <end position="29"/>
    </location>
</feature>
<evidence type="ECO:0000313" key="11">
    <source>
        <dbReference type="Ensembl" id="ENSEBUP00000020846.1"/>
    </source>
</evidence>
<feature type="compositionally biased region" description="Pro residues" evidence="8">
    <location>
        <begin position="700"/>
        <end position="710"/>
    </location>
</feature>
<feature type="compositionally biased region" description="Low complexity" evidence="8">
    <location>
        <begin position="184"/>
        <end position="198"/>
    </location>
</feature>
<feature type="compositionally biased region" description="Low complexity" evidence="8">
    <location>
        <begin position="770"/>
        <end position="790"/>
    </location>
</feature>
<dbReference type="Ensembl" id="ENSEBUT00000021508.1">
    <property type="protein sequence ID" value="ENSEBUP00000020932.1"/>
    <property type="gene ID" value="ENSEBUG00000012829.1"/>
</dbReference>
<keyword evidence="5" id="KW-0472">Membrane</keyword>
<keyword evidence="4" id="KW-0963">Cytoplasm</keyword>
<dbReference type="Gene3D" id="3.10.20.90">
    <property type="entry name" value="Phosphatidylinositol 3-kinase Catalytic Subunit, Chain A, domain 1"/>
    <property type="match status" value="1"/>
</dbReference>
<dbReference type="Pfam" id="PF21989">
    <property type="entry name" value="RA_2"/>
    <property type="match status" value="1"/>
</dbReference>
<evidence type="ECO:0000259" key="9">
    <source>
        <dbReference type="PROSITE" id="PS50003"/>
    </source>
</evidence>
<feature type="domain" description="Ras-associating" evidence="10">
    <location>
        <begin position="269"/>
        <end position="356"/>
    </location>
</feature>
<feature type="compositionally biased region" description="Pro residues" evidence="8">
    <location>
        <begin position="924"/>
        <end position="951"/>
    </location>
</feature>
<feature type="region of interest" description="Disordered" evidence="8">
    <location>
        <begin position="974"/>
        <end position="1143"/>
    </location>
</feature>
<dbReference type="Ensembl" id="ENSEBUT00000021325.1">
    <property type="protein sequence ID" value="ENSEBUP00000020749.1"/>
    <property type="gene ID" value="ENSEBUG00000012829.1"/>
</dbReference>
<feature type="compositionally biased region" description="Pro residues" evidence="8">
    <location>
        <begin position="740"/>
        <end position="750"/>
    </location>
</feature>
<feature type="compositionally biased region" description="Basic and acidic residues" evidence="8">
    <location>
        <begin position="199"/>
        <end position="210"/>
    </location>
</feature>
<dbReference type="InterPro" id="IPR039664">
    <property type="entry name" value="GRB/APBB1IP"/>
</dbReference>
<feature type="compositionally biased region" description="Polar residues" evidence="8">
    <location>
        <begin position="714"/>
        <end position="728"/>
    </location>
</feature>
<feature type="compositionally biased region" description="Pro residues" evidence="8">
    <location>
        <begin position="622"/>
        <end position="631"/>
    </location>
</feature>
<keyword evidence="3" id="KW-1003">Cell membrane</keyword>
<dbReference type="PROSITE" id="PS50003">
    <property type="entry name" value="PH_DOMAIN"/>
    <property type="match status" value="1"/>
</dbReference>
<feature type="region of interest" description="Disordered" evidence="8">
    <location>
        <begin position="534"/>
        <end position="569"/>
    </location>
</feature>
<dbReference type="Proteomes" id="UP000694388">
    <property type="component" value="Unplaced"/>
</dbReference>
<evidence type="ECO:0000259" key="10">
    <source>
        <dbReference type="PROSITE" id="PS50200"/>
    </source>
</evidence>
<dbReference type="GO" id="GO:0007165">
    <property type="term" value="P:signal transduction"/>
    <property type="evidence" value="ECO:0007669"/>
    <property type="project" value="InterPro"/>
</dbReference>
<dbReference type="FunFam" id="2.30.29.30:FF:000048">
    <property type="entry name" value="Ras association (RalGDS/AF-6) and pleckstrin homology domains 1"/>
    <property type="match status" value="1"/>
</dbReference>
<evidence type="ECO:0000313" key="12">
    <source>
        <dbReference type="Proteomes" id="UP000694388"/>
    </source>
</evidence>
<dbReference type="Gene3D" id="2.30.29.30">
    <property type="entry name" value="Pleckstrin-homology domain (PH domain)/Phosphotyrosine-binding domain (PTB)"/>
    <property type="match status" value="1"/>
</dbReference>
<evidence type="ECO:0000256" key="1">
    <source>
        <dbReference type="ARBA" id="ARBA00004202"/>
    </source>
</evidence>
<dbReference type="GeneTree" id="ENSGT00940000156552"/>
<dbReference type="GO" id="GO:0005886">
    <property type="term" value="C:plasma membrane"/>
    <property type="evidence" value="ECO:0007669"/>
    <property type="project" value="UniProtKB-SubCell"/>
</dbReference>
<dbReference type="FunFam" id="3.10.20.90:FF:000027">
    <property type="entry name" value="Ras association (RalGDS/AF-6) and pleckstrin homology domains 1"/>
    <property type="match status" value="1"/>
</dbReference>
<dbReference type="Ensembl" id="ENSEBUT00000021381.1">
    <property type="protein sequence ID" value="ENSEBUP00000020805.1"/>
    <property type="gene ID" value="ENSEBUG00000012829.1"/>
</dbReference>
<evidence type="ECO:0000256" key="7">
    <source>
        <dbReference type="ARBA" id="ARBA00038382"/>
    </source>
</evidence>
<dbReference type="CDD" id="cd01787">
    <property type="entry name" value="RA_MRL"/>
    <property type="match status" value="1"/>
</dbReference>
<feature type="compositionally biased region" description="Low complexity" evidence="8">
    <location>
        <begin position="152"/>
        <end position="177"/>
    </location>
</feature>
<feature type="compositionally biased region" description="Polar residues" evidence="8">
    <location>
        <begin position="753"/>
        <end position="769"/>
    </location>
</feature>
<dbReference type="SMART" id="SM00314">
    <property type="entry name" value="RA"/>
    <property type="match status" value="1"/>
</dbReference>
<evidence type="ECO:0000256" key="3">
    <source>
        <dbReference type="ARBA" id="ARBA00022475"/>
    </source>
</evidence>
<dbReference type="SUPFAM" id="SSF50729">
    <property type="entry name" value="PH domain-like"/>
    <property type="match status" value="1"/>
</dbReference>
<evidence type="ECO:0000256" key="5">
    <source>
        <dbReference type="ARBA" id="ARBA00023136"/>
    </source>
</evidence>
<proteinExistence type="inferred from homology"/>
<feature type="compositionally biased region" description="Low complexity" evidence="8">
    <location>
        <begin position="677"/>
        <end position="688"/>
    </location>
</feature>
<dbReference type="PANTHER" id="PTHR11243:SF15">
    <property type="entry name" value="RAS-ASSOCIATED AND PLECKSTRIN HOMOLOGY DOMAINS-CONTAINING PROTEIN 1"/>
    <property type="match status" value="1"/>
</dbReference>
<comment type="similarity">
    <text evidence="7">Belongs to the MRL family.</text>
</comment>
<comment type="subcellular location">
    <subcellularLocation>
        <location evidence="1">Cell membrane</location>
        <topology evidence="1">Peripheral membrane protein</topology>
    </subcellularLocation>
    <subcellularLocation>
        <location evidence="2">Cytoplasm</location>
        <location evidence="2">Cytoskeleton</location>
    </subcellularLocation>
</comment>
<keyword evidence="12" id="KW-1185">Reference proteome</keyword>
<dbReference type="Ensembl" id="ENSEBUT00000021422.1">
    <property type="protein sequence ID" value="ENSEBUP00000020846.1"/>
    <property type="gene ID" value="ENSEBUG00000012829.1"/>
</dbReference>
<name>A0A8C4QUR0_EPTBU</name>
<dbReference type="InterPro" id="IPR011993">
    <property type="entry name" value="PH-like_dom_sf"/>
</dbReference>
<feature type="compositionally biased region" description="Polar residues" evidence="8">
    <location>
        <begin position="1108"/>
        <end position="1119"/>
    </location>
</feature>
<sequence>MMEQLSEEEVDHGVEEDSDHEDTDLEKMFGDWLGELDTLTKGLASEKKPAAPSRKSESNLASFRYRFSMHNLHEALNEGEEVDLDALMADLCSMGQELESITNISAVLPTAATEMPPKKDPPSLRDGPSETELSLEELTAQLEQASFSIEEAAAAVASQPSIATPTVPTPTPSDTNTGDGSPGSASSRSSVVSKSSSQDSDRLSRSRDSDLSSSTPVNEHPYLDRKTSVLVRNMAGKPTHLLTQEEQEAKLKAEKIKMALEKIKEAQIKKLVVRVHMTDSSSKTVMVDERQTVRQVLDGLVEKSHSDCSPDWSLVETIPELRLERFFEDHENLVENLLNWTRDSPNKLLFVPKKEKYALFKNPQNYLLGAKEAKEMPDRNKETLLEECFCGSTVTVPELEGLLFLKEDGKKSWKKRHFVLRASGIYYVPKGKTKTLRDLACFIQFEHVSVYYGQDFRIKHKAPTDYCFVLKHPQIQKKSQYIKYLCCEDARSLQQWVTGIRIAKYGKKFYDNYQEAARKAEVASDWSSLSSSSMKSASSSGSLPESHSVQSGQSDSGVSDVQPSSHARSQSIVSTMFSEAWKRGTQIEEQNKEKHVRADGEVKTPALQCSIQSRPQSGWEAIPPPPPPLPPSFAKHAQNPPPPPPLPAAWLSPQKLTVHSAPASPAHRISHSSMEASSVGPVPSSPSIPKTPWNKVTTPAIPPHPLPPPLLQSKKGSTLPSSSQQPSVGPNLHLKLPVSHPIPPPPPPKSPSITQPLAKSFGKQQLSQNPTTVSVSPLSSPMKMSPPTSLANQDLPLPLPPPPPTPPANSSPPSKLPKPHFPMGNGFPPVVAGSQTPFPGLAGHPKSPQCIQSLRGCKKPPPLPQRQTSVKGLDDIISSQESTQKKLGKVISVGKCSGPPLPPAKPEPRPVFFPNSVSHNTDLPFPPPPSNDLDFPPPPPPEDLACFPPPPPPPPLSLECYVVPLPTPPKLSSAYPGMIPNSPSRIHDVLITPPPTPPKPSSKTPTPFGSPAATANKKPAPPILPKRSDSTRLTNRETPCSPGRNQAPDMTPLSPTRPGSELSQANFLADLNRTLQRKSFKHHGPRQPHATLDDMALPPPPPELLSDSHYSSTQTSVSKYATLRRGPPPAPPKRDLNTRLTYD</sequence>